<accession>A2FTJ1</accession>
<dbReference type="InParanoid" id="A2FTJ1"/>
<proteinExistence type="predicted"/>
<dbReference type="Proteomes" id="UP000001542">
    <property type="component" value="Unassembled WGS sequence"/>
</dbReference>
<evidence type="ECO:0000313" key="1">
    <source>
        <dbReference type="EMBL" id="EAX91781.1"/>
    </source>
</evidence>
<dbReference type="KEGG" id="tva:4749482"/>
<keyword evidence="2" id="KW-1185">Reference proteome</keyword>
<protein>
    <submittedName>
        <fullName evidence="1">Uncharacterized protein</fullName>
    </submittedName>
</protein>
<reference evidence="1" key="2">
    <citation type="journal article" date="2007" name="Science">
        <title>Draft genome sequence of the sexually transmitted pathogen Trichomonas vaginalis.</title>
        <authorList>
            <person name="Carlton J.M."/>
            <person name="Hirt R.P."/>
            <person name="Silva J.C."/>
            <person name="Delcher A.L."/>
            <person name="Schatz M."/>
            <person name="Zhao Q."/>
            <person name="Wortman J.R."/>
            <person name="Bidwell S.L."/>
            <person name="Alsmark U.C.M."/>
            <person name="Besteiro S."/>
            <person name="Sicheritz-Ponten T."/>
            <person name="Noel C.J."/>
            <person name="Dacks J.B."/>
            <person name="Foster P.G."/>
            <person name="Simillion C."/>
            <person name="Van de Peer Y."/>
            <person name="Miranda-Saavedra D."/>
            <person name="Barton G.J."/>
            <person name="Westrop G.D."/>
            <person name="Mueller S."/>
            <person name="Dessi D."/>
            <person name="Fiori P.L."/>
            <person name="Ren Q."/>
            <person name="Paulsen I."/>
            <person name="Zhang H."/>
            <person name="Bastida-Corcuera F.D."/>
            <person name="Simoes-Barbosa A."/>
            <person name="Brown M.T."/>
            <person name="Hayes R.D."/>
            <person name="Mukherjee M."/>
            <person name="Okumura C.Y."/>
            <person name="Schneider R."/>
            <person name="Smith A.J."/>
            <person name="Vanacova S."/>
            <person name="Villalvazo M."/>
            <person name="Haas B.J."/>
            <person name="Pertea M."/>
            <person name="Feldblyum T.V."/>
            <person name="Utterback T.R."/>
            <person name="Shu C.L."/>
            <person name="Osoegawa K."/>
            <person name="de Jong P.J."/>
            <person name="Hrdy I."/>
            <person name="Horvathova L."/>
            <person name="Zubacova Z."/>
            <person name="Dolezal P."/>
            <person name="Malik S.B."/>
            <person name="Logsdon J.M. Jr."/>
            <person name="Henze K."/>
            <person name="Gupta A."/>
            <person name="Wang C.C."/>
            <person name="Dunne R.L."/>
            <person name="Upcroft J.A."/>
            <person name="Upcroft P."/>
            <person name="White O."/>
            <person name="Salzberg S.L."/>
            <person name="Tang P."/>
            <person name="Chiu C.-H."/>
            <person name="Lee Y.-S."/>
            <person name="Embley T.M."/>
            <person name="Coombs G.H."/>
            <person name="Mottram J.C."/>
            <person name="Tachezy J."/>
            <person name="Fraser-Liggett C.M."/>
            <person name="Johnson P.J."/>
        </authorList>
    </citation>
    <scope>NUCLEOTIDE SEQUENCE [LARGE SCALE GENOMIC DNA]</scope>
    <source>
        <strain evidence="1">G3</strain>
    </source>
</reference>
<dbReference type="SMR" id="A2FTJ1"/>
<dbReference type="VEuPathDB" id="TrichDB:TVAG_142650"/>
<gene>
    <name evidence="1" type="ORF">TVAG_142650</name>
</gene>
<name>A2FTJ1_TRIV3</name>
<dbReference type="EMBL" id="DS114011">
    <property type="protein sequence ID" value="EAX91781.1"/>
    <property type="molecule type" value="Genomic_DNA"/>
</dbReference>
<evidence type="ECO:0000313" key="2">
    <source>
        <dbReference type="Proteomes" id="UP000001542"/>
    </source>
</evidence>
<organism evidence="1 2">
    <name type="scientific">Trichomonas vaginalis (strain ATCC PRA-98 / G3)</name>
    <dbReference type="NCBI Taxonomy" id="412133"/>
    <lineage>
        <taxon>Eukaryota</taxon>
        <taxon>Metamonada</taxon>
        <taxon>Parabasalia</taxon>
        <taxon>Trichomonadida</taxon>
        <taxon>Trichomonadidae</taxon>
        <taxon>Trichomonas</taxon>
    </lineage>
</organism>
<dbReference type="AlphaFoldDB" id="A2FTJ1"/>
<dbReference type="RefSeq" id="XP_001304711.1">
    <property type="nucleotide sequence ID" value="XM_001304710.1"/>
</dbReference>
<dbReference type="VEuPathDB" id="TrichDB:TVAGG3_0877790"/>
<reference evidence="1" key="1">
    <citation type="submission" date="2006-10" db="EMBL/GenBank/DDBJ databases">
        <authorList>
            <person name="Amadeo P."/>
            <person name="Zhao Q."/>
            <person name="Wortman J."/>
            <person name="Fraser-Liggett C."/>
            <person name="Carlton J."/>
        </authorList>
    </citation>
    <scope>NUCLEOTIDE SEQUENCE</scope>
    <source>
        <strain evidence="1">G3</strain>
    </source>
</reference>
<sequence length="75" mass="8755">MAEDLQCLKDLLDSGTKHASYSEYLPGLFVDSVQYFIEEVLEHFHETDPSKITVDEIKQFIEGHSEYEFLLPFLQ</sequence>